<dbReference type="RefSeq" id="WP_167271719.1">
    <property type="nucleotide sequence ID" value="NZ_JAASQJ010000003.1"/>
</dbReference>
<proteinExistence type="predicted"/>
<reference evidence="1 2" key="1">
    <citation type="submission" date="2020-03" db="EMBL/GenBank/DDBJ databases">
        <title>Genomic Encyclopedia of Type Strains, Phase IV (KMG-IV): sequencing the most valuable type-strain genomes for metagenomic binning, comparative biology and taxonomic classification.</title>
        <authorList>
            <person name="Goeker M."/>
        </authorList>
    </citation>
    <scope>NUCLEOTIDE SEQUENCE [LARGE SCALE GENOMIC DNA]</scope>
    <source>
        <strain evidence="1 2">DSM 102865</strain>
    </source>
</reference>
<comment type="caution">
    <text evidence="1">The sequence shown here is derived from an EMBL/GenBank/DDBJ whole genome shotgun (WGS) entry which is preliminary data.</text>
</comment>
<organism evidence="1 2">
    <name type="scientific">Dyadobacter arcticus</name>
    <dbReference type="NCBI Taxonomy" id="1078754"/>
    <lineage>
        <taxon>Bacteria</taxon>
        <taxon>Pseudomonadati</taxon>
        <taxon>Bacteroidota</taxon>
        <taxon>Cytophagia</taxon>
        <taxon>Cytophagales</taxon>
        <taxon>Spirosomataceae</taxon>
        <taxon>Dyadobacter</taxon>
    </lineage>
</organism>
<protein>
    <recommendedName>
        <fullName evidence="3">Copper chaperone CopZ</fullName>
    </recommendedName>
</protein>
<sequence>MKDNYTTAEFVLIFRTNINRKKHVRSVSHLLDSRKEIIRWNVDLSDIDNVLRIEATHPDCTPVIQLVTQAGYACEELTD</sequence>
<dbReference type="Proteomes" id="UP001179181">
    <property type="component" value="Unassembled WGS sequence"/>
</dbReference>
<evidence type="ECO:0000313" key="2">
    <source>
        <dbReference type="Proteomes" id="UP001179181"/>
    </source>
</evidence>
<accession>A0ABX0UM83</accession>
<evidence type="ECO:0008006" key="3">
    <source>
        <dbReference type="Google" id="ProtNLM"/>
    </source>
</evidence>
<keyword evidence="2" id="KW-1185">Reference proteome</keyword>
<name>A0ABX0UM83_9BACT</name>
<gene>
    <name evidence="1" type="ORF">FHS68_003194</name>
</gene>
<evidence type="ECO:0000313" key="1">
    <source>
        <dbReference type="EMBL" id="NIJ54012.1"/>
    </source>
</evidence>
<dbReference type="EMBL" id="JAASQJ010000003">
    <property type="protein sequence ID" value="NIJ54012.1"/>
    <property type="molecule type" value="Genomic_DNA"/>
</dbReference>